<accession>A0A3D9IBL9</accession>
<dbReference type="AlphaFoldDB" id="A0A3D9IBL9"/>
<dbReference type="EMBL" id="QRDY01000007">
    <property type="protein sequence ID" value="RED59183.1"/>
    <property type="molecule type" value="Genomic_DNA"/>
</dbReference>
<organism evidence="1 2">
    <name type="scientific">Cohnella lupini</name>
    <dbReference type="NCBI Taxonomy" id="1294267"/>
    <lineage>
        <taxon>Bacteria</taxon>
        <taxon>Bacillati</taxon>
        <taxon>Bacillota</taxon>
        <taxon>Bacilli</taxon>
        <taxon>Bacillales</taxon>
        <taxon>Paenibacillaceae</taxon>
        <taxon>Cohnella</taxon>
    </lineage>
</organism>
<protein>
    <submittedName>
        <fullName evidence="1">Uncharacterized protein</fullName>
    </submittedName>
</protein>
<keyword evidence="2" id="KW-1185">Reference proteome</keyword>
<dbReference type="OrthoDB" id="2083243at2"/>
<evidence type="ECO:0000313" key="1">
    <source>
        <dbReference type="EMBL" id="RED59183.1"/>
    </source>
</evidence>
<sequence>MMLKILSVFLVLLTLPLGTRTHSEELPPMVSIFSVKQEKVVKVTPLTSTMNQSILDALQSSPTPYGGFSVDPKAGLIVHVPYSSPIAVTNPIYSDVIKEVYLFLEPGQSLRALLFYSSSHKNAVVDLKYDMERFIRSNDLGELWSDRSVTNGRP</sequence>
<dbReference type="RefSeq" id="WP_115993242.1">
    <property type="nucleotide sequence ID" value="NZ_QRDY01000007.1"/>
</dbReference>
<reference evidence="1 2" key="1">
    <citation type="submission" date="2018-07" db="EMBL/GenBank/DDBJ databases">
        <title>Genomic Encyclopedia of Type Strains, Phase III (KMG-III): the genomes of soil and plant-associated and newly described type strains.</title>
        <authorList>
            <person name="Whitman W."/>
        </authorList>
    </citation>
    <scope>NUCLEOTIDE SEQUENCE [LARGE SCALE GENOMIC DNA]</scope>
    <source>
        <strain evidence="1 2">CECT 8236</strain>
    </source>
</reference>
<name>A0A3D9IBL9_9BACL</name>
<gene>
    <name evidence="1" type="ORF">DFP95_10721</name>
</gene>
<evidence type="ECO:0000313" key="2">
    <source>
        <dbReference type="Proteomes" id="UP000256869"/>
    </source>
</evidence>
<comment type="caution">
    <text evidence="1">The sequence shown here is derived from an EMBL/GenBank/DDBJ whole genome shotgun (WGS) entry which is preliminary data.</text>
</comment>
<dbReference type="Proteomes" id="UP000256869">
    <property type="component" value="Unassembled WGS sequence"/>
</dbReference>
<proteinExistence type="predicted"/>